<dbReference type="GO" id="GO:0009245">
    <property type="term" value="P:lipid A biosynthetic process"/>
    <property type="evidence" value="ECO:0007669"/>
    <property type="project" value="UniProtKB-UniRule"/>
</dbReference>
<feature type="active site" description="Proton acceptor" evidence="7">
    <location>
        <position position="245"/>
    </location>
</feature>
<dbReference type="InterPro" id="IPR020573">
    <property type="entry name" value="UDP_GlcNAc_AcTrfase_non-rep"/>
</dbReference>
<dbReference type="GO" id="GO:0103118">
    <property type="term" value="F:UDP-3-O-[(3R)-3-hydroxyacyl]-glucosamine N-acyltransferase activity"/>
    <property type="evidence" value="ECO:0007669"/>
    <property type="project" value="UniProtKB-EC"/>
</dbReference>
<dbReference type="AlphaFoldDB" id="A0A2U8E736"/>
<dbReference type="SUPFAM" id="SSF51161">
    <property type="entry name" value="Trimeric LpxA-like enzymes"/>
    <property type="match status" value="1"/>
</dbReference>
<dbReference type="GO" id="GO:0016410">
    <property type="term" value="F:N-acyltransferase activity"/>
    <property type="evidence" value="ECO:0007669"/>
    <property type="project" value="InterPro"/>
</dbReference>
<evidence type="ECO:0000256" key="2">
    <source>
        <dbReference type="ARBA" id="ARBA00022556"/>
    </source>
</evidence>
<dbReference type="Gene3D" id="2.160.10.10">
    <property type="entry name" value="Hexapeptide repeat proteins"/>
    <property type="match status" value="1"/>
</dbReference>
<dbReference type="CDD" id="cd03352">
    <property type="entry name" value="LbH_LpxD"/>
    <property type="match status" value="1"/>
</dbReference>
<evidence type="ECO:0000256" key="5">
    <source>
        <dbReference type="ARBA" id="ARBA00023098"/>
    </source>
</evidence>
<protein>
    <recommendedName>
        <fullName evidence="7">UDP-3-O-acylglucosamine N-acyltransferase</fullName>
        <ecNumber evidence="7">2.3.1.191</ecNumber>
    </recommendedName>
</protein>
<gene>
    <name evidence="7 9" type="primary">lpxD</name>
    <name evidence="9" type="ORF">CKA38_11635</name>
</gene>
<dbReference type="OrthoDB" id="9784739at2"/>
<sequence length="348" mass="36560">MDISFTTAQISEIVKPISTRGSTTLPVRGIASLGEAQAGDLTFLGNPKYKPEVAATAASVVLLPADYDGEPKPDQLFIIVNNPSVAIAQLCARVEQLLWPKPAPGIHPSAIIEPGACVAASASIGPLCVIESGAVIGERSHIEAQCFVGRNARIGDDCWIKAGARIASECELRNRVRLQSNVVVGSDGFGYELVAGRHEKVPQVGNVVIHDDVEIGAGATIDRARFSRTEIGEGTKIDNLVQIAHNVIIGKHCLVCAQTGVSGSTVLEDYVVLAGQVGLGGHIRVGKGAVLTAQAGAAGDVPAGAKLKGTPGTPYMLEQRINILRQRLPELFQRVSDLEKQFKKSASA</sequence>
<proteinExistence type="inferred from homology"/>
<comment type="similarity">
    <text evidence="7">Belongs to the transferase hexapeptide repeat family. LpxD subfamily.</text>
</comment>
<dbReference type="InterPro" id="IPR011004">
    <property type="entry name" value="Trimer_LpxA-like_sf"/>
</dbReference>
<keyword evidence="10" id="KW-1185">Reference proteome</keyword>
<dbReference type="EMBL" id="CP023004">
    <property type="protein sequence ID" value="AWI10661.1"/>
    <property type="molecule type" value="Genomic_DNA"/>
</dbReference>
<evidence type="ECO:0000256" key="1">
    <source>
        <dbReference type="ARBA" id="ARBA00022516"/>
    </source>
</evidence>
<evidence type="ECO:0000313" key="9">
    <source>
        <dbReference type="EMBL" id="AWI10661.1"/>
    </source>
</evidence>
<keyword evidence="5 7" id="KW-0443">Lipid metabolism</keyword>
<evidence type="ECO:0000256" key="4">
    <source>
        <dbReference type="ARBA" id="ARBA00022737"/>
    </source>
</evidence>
<keyword evidence="3 7" id="KW-0808">Transferase</keyword>
<feature type="domain" description="UDP-3-O-[3-hydroxymyristoyl] glucosamine N-acyltransferase non-repeat region" evidence="8">
    <location>
        <begin position="26"/>
        <end position="91"/>
    </location>
</feature>
<evidence type="ECO:0000256" key="7">
    <source>
        <dbReference type="HAMAP-Rule" id="MF_00523"/>
    </source>
</evidence>
<evidence type="ECO:0000256" key="6">
    <source>
        <dbReference type="ARBA" id="ARBA00023315"/>
    </source>
</evidence>
<dbReference type="InterPro" id="IPR001451">
    <property type="entry name" value="Hexapep"/>
</dbReference>
<keyword evidence="4 7" id="KW-0677">Repeat</keyword>
<dbReference type="HAMAP" id="MF_00523">
    <property type="entry name" value="LpxD"/>
    <property type="match status" value="1"/>
</dbReference>
<keyword evidence="1 7" id="KW-0444">Lipid biosynthesis</keyword>
<dbReference type="EC" id="2.3.1.191" evidence="7"/>
<dbReference type="KEGG" id="elut:CKA38_11635"/>
<evidence type="ECO:0000313" key="10">
    <source>
        <dbReference type="Proteomes" id="UP000244896"/>
    </source>
</evidence>
<comment type="pathway">
    <text evidence="7">Bacterial outer membrane biogenesis; LPS lipid A biosynthesis.</text>
</comment>
<evidence type="ECO:0000259" key="8">
    <source>
        <dbReference type="Pfam" id="PF04613"/>
    </source>
</evidence>
<dbReference type="RefSeq" id="WP_108826561.1">
    <property type="nucleotide sequence ID" value="NZ_CP023004.1"/>
</dbReference>
<dbReference type="PANTHER" id="PTHR43378">
    <property type="entry name" value="UDP-3-O-ACYLGLUCOSAMINE N-ACYLTRANSFERASE"/>
    <property type="match status" value="1"/>
</dbReference>
<dbReference type="NCBIfam" id="TIGR01853">
    <property type="entry name" value="lipid_A_lpxD"/>
    <property type="match status" value="1"/>
</dbReference>
<dbReference type="Proteomes" id="UP000244896">
    <property type="component" value="Chromosome"/>
</dbReference>
<comment type="function">
    <text evidence="7">Catalyzes the N-acylation of UDP-3-O-acylglucosamine using 3-hydroxyacyl-ACP as the acyl donor. Is involved in the biosynthesis of lipid A, a phosphorylated glycolipid that anchors the lipopolysaccharide to the outer membrane of the cell.</text>
</comment>
<dbReference type="Pfam" id="PF04613">
    <property type="entry name" value="LpxD"/>
    <property type="match status" value="1"/>
</dbReference>
<comment type="catalytic activity">
    <reaction evidence="7">
        <text>a UDP-3-O-[(3R)-3-hydroxyacyl]-alpha-D-glucosamine + a (3R)-hydroxyacyl-[ACP] = a UDP-2-N,3-O-bis[(3R)-3-hydroxyacyl]-alpha-D-glucosamine + holo-[ACP] + H(+)</text>
        <dbReference type="Rhea" id="RHEA:53836"/>
        <dbReference type="Rhea" id="RHEA-COMP:9685"/>
        <dbReference type="Rhea" id="RHEA-COMP:9945"/>
        <dbReference type="ChEBI" id="CHEBI:15378"/>
        <dbReference type="ChEBI" id="CHEBI:64479"/>
        <dbReference type="ChEBI" id="CHEBI:78827"/>
        <dbReference type="ChEBI" id="CHEBI:137740"/>
        <dbReference type="ChEBI" id="CHEBI:137748"/>
        <dbReference type="EC" id="2.3.1.191"/>
    </reaction>
</comment>
<dbReference type="UniPathway" id="UPA00973"/>
<keyword evidence="2 7" id="KW-0441">Lipid A biosynthesis</keyword>
<organism evidence="9 10">
    <name type="scientific">Ereboglobus luteus</name>
    <dbReference type="NCBI Taxonomy" id="1796921"/>
    <lineage>
        <taxon>Bacteria</taxon>
        <taxon>Pseudomonadati</taxon>
        <taxon>Verrucomicrobiota</taxon>
        <taxon>Opitutia</taxon>
        <taxon>Opitutales</taxon>
        <taxon>Opitutaceae</taxon>
        <taxon>Ereboglobus</taxon>
    </lineage>
</organism>
<dbReference type="Pfam" id="PF00132">
    <property type="entry name" value="Hexapep"/>
    <property type="match status" value="2"/>
</dbReference>
<dbReference type="NCBIfam" id="NF002060">
    <property type="entry name" value="PRK00892.1"/>
    <property type="match status" value="1"/>
</dbReference>
<dbReference type="InterPro" id="IPR007691">
    <property type="entry name" value="LpxD"/>
</dbReference>
<name>A0A2U8E736_9BACT</name>
<evidence type="ECO:0000256" key="3">
    <source>
        <dbReference type="ARBA" id="ARBA00022679"/>
    </source>
</evidence>
<comment type="subunit">
    <text evidence="7">Homotrimer.</text>
</comment>
<dbReference type="GO" id="GO:0016020">
    <property type="term" value="C:membrane"/>
    <property type="evidence" value="ECO:0007669"/>
    <property type="project" value="GOC"/>
</dbReference>
<accession>A0A2U8E736</accession>
<reference evidence="9 10" key="1">
    <citation type="journal article" date="2018" name="Syst. Appl. Microbiol.">
        <title>Ereboglobus luteus gen. nov. sp. nov. from cockroach guts, and new insights into the oxygen relationship of the genera Opitutus and Didymococcus (Verrucomicrobia: Opitutaceae).</title>
        <authorList>
            <person name="Tegtmeier D."/>
            <person name="Belitz A."/>
            <person name="Radek R."/>
            <person name="Heimerl T."/>
            <person name="Brune A."/>
        </authorList>
    </citation>
    <scope>NUCLEOTIDE SEQUENCE [LARGE SCALE GENOMIC DNA]</scope>
    <source>
        <strain evidence="9 10">Ho45</strain>
    </source>
</reference>
<dbReference type="Gene3D" id="3.40.1390.10">
    <property type="entry name" value="MurE/MurF, N-terminal domain"/>
    <property type="match status" value="1"/>
</dbReference>
<keyword evidence="6 7" id="KW-0012">Acyltransferase</keyword>
<dbReference type="PANTHER" id="PTHR43378:SF2">
    <property type="entry name" value="UDP-3-O-ACYLGLUCOSAMINE N-ACYLTRANSFERASE 1, MITOCHONDRIAL-RELATED"/>
    <property type="match status" value="1"/>
</dbReference>